<evidence type="ECO:0000313" key="3">
    <source>
        <dbReference type="Proteomes" id="UP001179181"/>
    </source>
</evidence>
<feature type="region of interest" description="Disordered" evidence="1">
    <location>
        <begin position="51"/>
        <end position="72"/>
    </location>
</feature>
<dbReference type="EMBL" id="JAASQJ010000001">
    <property type="protein sequence ID" value="NIJ51917.1"/>
    <property type="molecule type" value="Genomic_DNA"/>
</dbReference>
<keyword evidence="3" id="KW-1185">Reference proteome</keyword>
<sequence>MRRGTRVLLGFSVALITAASLHLTVGDRFHKRMHGNYAGFGCGQHWRSHYNEGNRRQAEPLESPAENLNSNQ</sequence>
<gene>
    <name evidence="2" type="ORF">FHS68_001073</name>
</gene>
<accession>A0ABX0UFZ2</accession>
<evidence type="ECO:0000256" key="1">
    <source>
        <dbReference type="SAM" id="MobiDB-lite"/>
    </source>
</evidence>
<name>A0ABX0UFZ2_9BACT</name>
<protein>
    <recommendedName>
        <fullName evidence="4">Secreted protein</fullName>
    </recommendedName>
</protein>
<reference evidence="2 3" key="1">
    <citation type="submission" date="2020-03" db="EMBL/GenBank/DDBJ databases">
        <title>Genomic Encyclopedia of Type Strains, Phase IV (KMG-IV): sequencing the most valuable type-strain genomes for metagenomic binning, comparative biology and taxonomic classification.</title>
        <authorList>
            <person name="Goeker M."/>
        </authorList>
    </citation>
    <scope>NUCLEOTIDE SEQUENCE [LARGE SCALE GENOMIC DNA]</scope>
    <source>
        <strain evidence="2 3">DSM 102865</strain>
    </source>
</reference>
<proteinExistence type="predicted"/>
<evidence type="ECO:0000313" key="2">
    <source>
        <dbReference type="EMBL" id="NIJ51917.1"/>
    </source>
</evidence>
<dbReference type="Proteomes" id="UP001179181">
    <property type="component" value="Unassembled WGS sequence"/>
</dbReference>
<organism evidence="2 3">
    <name type="scientific">Dyadobacter arcticus</name>
    <dbReference type="NCBI Taxonomy" id="1078754"/>
    <lineage>
        <taxon>Bacteria</taxon>
        <taxon>Pseudomonadati</taxon>
        <taxon>Bacteroidota</taxon>
        <taxon>Cytophagia</taxon>
        <taxon>Cytophagales</taxon>
        <taxon>Spirosomataceae</taxon>
        <taxon>Dyadobacter</taxon>
    </lineage>
</organism>
<evidence type="ECO:0008006" key="4">
    <source>
        <dbReference type="Google" id="ProtNLM"/>
    </source>
</evidence>
<dbReference type="RefSeq" id="WP_167267867.1">
    <property type="nucleotide sequence ID" value="NZ_JAASQJ010000001.1"/>
</dbReference>
<comment type="caution">
    <text evidence="2">The sequence shown here is derived from an EMBL/GenBank/DDBJ whole genome shotgun (WGS) entry which is preliminary data.</text>
</comment>